<reference evidence="1" key="1">
    <citation type="submission" date="2021-04" db="EMBL/GenBank/DDBJ databases">
        <authorList>
            <consortium name="Molecular Ecology Group"/>
        </authorList>
    </citation>
    <scope>NUCLEOTIDE SEQUENCE</scope>
</reference>
<comment type="caution">
    <text evidence="1">The sequence shown here is derived from an EMBL/GenBank/DDBJ whole genome shotgun (WGS) entry which is preliminary data.</text>
</comment>
<accession>A0A8S3YFB7</accession>
<keyword evidence="2" id="KW-1185">Reference proteome</keyword>
<evidence type="ECO:0000313" key="1">
    <source>
        <dbReference type="EMBL" id="CAG5115817.1"/>
    </source>
</evidence>
<name>A0A8S3YFB7_9EUPU</name>
<protein>
    <submittedName>
        <fullName evidence="1">Uncharacterized protein</fullName>
    </submittedName>
</protein>
<dbReference type="Proteomes" id="UP000678393">
    <property type="component" value="Unassembled WGS sequence"/>
</dbReference>
<dbReference type="AlphaFoldDB" id="A0A8S3YFB7"/>
<proteinExistence type="predicted"/>
<feature type="non-terminal residue" evidence="1">
    <location>
        <position position="85"/>
    </location>
</feature>
<gene>
    <name evidence="1" type="ORF">CUNI_LOCUS1375</name>
</gene>
<organism evidence="1 2">
    <name type="scientific">Candidula unifasciata</name>
    <dbReference type="NCBI Taxonomy" id="100452"/>
    <lineage>
        <taxon>Eukaryota</taxon>
        <taxon>Metazoa</taxon>
        <taxon>Spiralia</taxon>
        <taxon>Lophotrochozoa</taxon>
        <taxon>Mollusca</taxon>
        <taxon>Gastropoda</taxon>
        <taxon>Heterobranchia</taxon>
        <taxon>Euthyneura</taxon>
        <taxon>Panpulmonata</taxon>
        <taxon>Eupulmonata</taxon>
        <taxon>Stylommatophora</taxon>
        <taxon>Helicina</taxon>
        <taxon>Helicoidea</taxon>
        <taxon>Geomitridae</taxon>
        <taxon>Candidula</taxon>
    </lineage>
</organism>
<sequence length="85" mass="9414">MVLSAKDAAYLIAKREHLGKLVLSVKGTVTALSDVTRAGKNQMVLVEVDKCIILVIKDLHLGWHSVLEVGDVFLFQNLRLTTLEK</sequence>
<evidence type="ECO:0000313" key="2">
    <source>
        <dbReference type="Proteomes" id="UP000678393"/>
    </source>
</evidence>
<dbReference type="EMBL" id="CAJHNH020000168">
    <property type="protein sequence ID" value="CAG5115817.1"/>
    <property type="molecule type" value="Genomic_DNA"/>
</dbReference>